<feature type="domain" description="Lipid/polyisoprenoid-binding YceI-like" evidence="2">
    <location>
        <begin position="98"/>
        <end position="266"/>
    </location>
</feature>
<dbReference type="Proteomes" id="UP000805614">
    <property type="component" value="Unassembled WGS sequence"/>
</dbReference>
<comment type="similarity">
    <text evidence="1">Belongs to the UPF0312 family.</text>
</comment>
<gene>
    <name evidence="3" type="ORF">HKK74_14725</name>
</gene>
<evidence type="ECO:0000256" key="1">
    <source>
        <dbReference type="ARBA" id="ARBA00008812"/>
    </source>
</evidence>
<dbReference type="SUPFAM" id="SSF49478">
    <property type="entry name" value="Cna protein B-type domain"/>
    <property type="match status" value="1"/>
</dbReference>
<dbReference type="Gene3D" id="2.40.128.110">
    <property type="entry name" value="Lipid/polyisoprenoid-binding, YceI-like"/>
    <property type="match status" value="1"/>
</dbReference>
<evidence type="ECO:0000313" key="3">
    <source>
        <dbReference type="EMBL" id="MBC6466746.1"/>
    </source>
</evidence>
<dbReference type="RefSeq" id="WP_187243752.1">
    <property type="nucleotide sequence ID" value="NZ_BAAAOK010000013.1"/>
</dbReference>
<dbReference type="Pfam" id="PF04264">
    <property type="entry name" value="YceI"/>
    <property type="match status" value="1"/>
</dbReference>
<dbReference type="EMBL" id="JABVEC010000009">
    <property type="protein sequence ID" value="MBC6466746.1"/>
    <property type="molecule type" value="Genomic_DNA"/>
</dbReference>
<dbReference type="Pfam" id="PF13620">
    <property type="entry name" value="CarboxypepD_reg"/>
    <property type="match status" value="1"/>
</dbReference>
<dbReference type="InterPro" id="IPR036761">
    <property type="entry name" value="TTHA0802/YceI-like_sf"/>
</dbReference>
<dbReference type="InterPro" id="IPR007372">
    <property type="entry name" value="Lipid/polyisoprenoid-bd_YceI"/>
</dbReference>
<accession>A0ABR7LPJ7</accession>
<dbReference type="PANTHER" id="PTHR34406">
    <property type="entry name" value="PROTEIN YCEI"/>
    <property type="match status" value="1"/>
</dbReference>
<proteinExistence type="inferred from homology"/>
<evidence type="ECO:0000313" key="4">
    <source>
        <dbReference type="Proteomes" id="UP000805614"/>
    </source>
</evidence>
<comment type="caution">
    <text evidence="3">The sequence shown here is derived from an EMBL/GenBank/DDBJ whole genome shotgun (WGS) entry which is preliminary data.</text>
</comment>
<evidence type="ECO:0000259" key="2">
    <source>
        <dbReference type="SMART" id="SM00867"/>
    </source>
</evidence>
<protein>
    <submittedName>
        <fullName evidence="3">YceI family protein</fullName>
    </submittedName>
</protein>
<dbReference type="PANTHER" id="PTHR34406:SF1">
    <property type="entry name" value="PROTEIN YCEI"/>
    <property type="match status" value="1"/>
</dbReference>
<keyword evidence="4" id="KW-1185">Reference proteome</keyword>
<name>A0ABR7LPJ7_9ACTN</name>
<reference evidence="3 4" key="1">
    <citation type="submission" date="2020-06" db="EMBL/GenBank/DDBJ databases">
        <title>Actinomadura xiongansis sp. nov., isolated from soil of Baiyangdian.</title>
        <authorList>
            <person name="Zhang X."/>
        </authorList>
    </citation>
    <scope>NUCLEOTIDE SEQUENCE [LARGE SCALE GENOMIC DNA]</scope>
    <source>
        <strain evidence="3 4">HBUM206468</strain>
    </source>
</reference>
<dbReference type="SUPFAM" id="SSF101874">
    <property type="entry name" value="YceI-like"/>
    <property type="match status" value="1"/>
</dbReference>
<dbReference type="Gene3D" id="2.60.40.1120">
    <property type="entry name" value="Carboxypeptidase-like, regulatory domain"/>
    <property type="match status" value="1"/>
</dbReference>
<organism evidence="3 4">
    <name type="scientific">Actinomadura alba</name>
    <dbReference type="NCBI Taxonomy" id="406431"/>
    <lineage>
        <taxon>Bacteria</taxon>
        <taxon>Bacillati</taxon>
        <taxon>Actinomycetota</taxon>
        <taxon>Actinomycetes</taxon>
        <taxon>Streptosporangiales</taxon>
        <taxon>Thermomonosporaceae</taxon>
        <taxon>Actinomadura</taxon>
    </lineage>
</organism>
<sequence length="274" mass="29339">MDTSGLRVRVVTENGWAIQHAVITVTDLTGQQIARDRADADGVARTGPLPPGSYTAIVTAVGYMPSVSTAMVGQGGAAELGRVTLAHQGGAEPPPPGPWTIDPAHSSVVVTARHLGLSSIHARFTEFGGTIEVAEHVEHSRVAAEIKAATVDTANTMRDDHLRRADFLDVERFPLITYTGTHVVPAGNDRWTVHGELSLKDVRRPVELDLRYLGTGPDPWGGTRAAFRATTELRRSDFSITYNQILSAGTVAIGTTLRVELDIQAVQGERLPQG</sequence>
<dbReference type="SMART" id="SM00867">
    <property type="entry name" value="YceI"/>
    <property type="match status" value="1"/>
</dbReference>